<protein>
    <submittedName>
        <fullName evidence="1">Uncharacterized protein</fullName>
    </submittedName>
</protein>
<dbReference type="AlphaFoldDB" id="A0A225X1K8"/>
<evidence type="ECO:0000313" key="1">
    <source>
        <dbReference type="EMBL" id="OWZ23613.1"/>
    </source>
</evidence>
<keyword evidence="2" id="KW-1185">Reference proteome</keyword>
<sequence length="75" mass="8921">MTVSSKVAKRKKRIELREDSDIYLKRSNNEEQDKYMRLASANFVESLECRWRLLKPSDKAPEGQFRFLCFFTSPT</sequence>
<dbReference type="OrthoDB" id="119982at2759"/>
<organism evidence="1 2">
    <name type="scientific">Phytophthora megakarya</name>
    <dbReference type="NCBI Taxonomy" id="4795"/>
    <lineage>
        <taxon>Eukaryota</taxon>
        <taxon>Sar</taxon>
        <taxon>Stramenopiles</taxon>
        <taxon>Oomycota</taxon>
        <taxon>Peronosporomycetes</taxon>
        <taxon>Peronosporales</taxon>
        <taxon>Peronosporaceae</taxon>
        <taxon>Phytophthora</taxon>
    </lineage>
</organism>
<reference evidence="2" key="1">
    <citation type="submission" date="2017-03" db="EMBL/GenBank/DDBJ databases">
        <title>Phytopthora megakarya and P. palmivora, two closely related causual agents of cacao black pod achieved similar genome size and gene model numbers by different mechanisms.</title>
        <authorList>
            <person name="Ali S."/>
            <person name="Shao J."/>
            <person name="Larry D.J."/>
            <person name="Kronmiller B."/>
            <person name="Shen D."/>
            <person name="Strem M.D."/>
            <person name="Melnick R.L."/>
            <person name="Guiltinan M.J."/>
            <person name="Tyler B.M."/>
            <person name="Meinhardt L.W."/>
            <person name="Bailey B.A."/>
        </authorList>
    </citation>
    <scope>NUCLEOTIDE SEQUENCE [LARGE SCALE GENOMIC DNA]</scope>
    <source>
        <strain evidence="2">zdho120</strain>
    </source>
</reference>
<dbReference type="EMBL" id="NBNE01000053">
    <property type="protein sequence ID" value="OWZ23613.1"/>
    <property type="molecule type" value="Genomic_DNA"/>
</dbReference>
<dbReference type="Proteomes" id="UP000198211">
    <property type="component" value="Unassembled WGS sequence"/>
</dbReference>
<comment type="caution">
    <text evidence="1">The sequence shown here is derived from an EMBL/GenBank/DDBJ whole genome shotgun (WGS) entry which is preliminary data.</text>
</comment>
<gene>
    <name evidence="1" type="ORF">PHMEG_0001465</name>
</gene>
<name>A0A225X1K8_9STRA</name>
<accession>A0A225X1K8</accession>
<proteinExistence type="predicted"/>
<evidence type="ECO:0000313" key="2">
    <source>
        <dbReference type="Proteomes" id="UP000198211"/>
    </source>
</evidence>